<dbReference type="AlphaFoldDB" id="I7LX83"/>
<dbReference type="Proteomes" id="UP000009168">
    <property type="component" value="Unassembled WGS sequence"/>
</dbReference>
<organism evidence="2 3">
    <name type="scientific">Tetrahymena thermophila (strain SB210)</name>
    <dbReference type="NCBI Taxonomy" id="312017"/>
    <lineage>
        <taxon>Eukaryota</taxon>
        <taxon>Sar</taxon>
        <taxon>Alveolata</taxon>
        <taxon>Ciliophora</taxon>
        <taxon>Intramacronucleata</taxon>
        <taxon>Oligohymenophorea</taxon>
        <taxon>Hymenostomatida</taxon>
        <taxon>Tetrahymenina</taxon>
        <taxon>Tetrahymenidae</taxon>
        <taxon>Tetrahymena</taxon>
    </lineage>
</organism>
<dbReference type="GeneID" id="7828805"/>
<sequence>MRKDMLSQIIQLYDNGQRKIFPQTLSQEKEQFNPFQDDHILKQEDDCTKSFYMYPKQFQNARKEILKTIQQPRIKSYSLDKTEQQIQSQRAIYSQNRQNRRPQLKSQMYQVNSINDQQSNDFQAFNGILAKKIQIIHNNNNDKSIKVDQSNKKDSLISKSAKLDDNFEELVIEDYCLEGDLQINSESNNSNSNIIEQKLSEDHQLNIFENILLKQKLQENKISIQSIDNSPFNKDYGSIDNSNQKEQFSSYSQAYKKDRIVPQQGNSNFKQIKRLNSKSPSQKCLSKEKKESQQLKDYVKKDNKMALNQNGKFFNKNKNEISNQSQCQKIIQESQKPINYIEYAINEMQKQQMEVNLEQATFIPVQIFEKPHQRKQKTKSVNKNVINNEKEFQIKQDQFSEDLNESLSNAGSRLLPKNNENNLSKDHFSSNEFHTISKSLQRNSTEQSILSLKNKQALFKKYLPKLQKQQSKYKFVKIVQKSFGDDSPDVHSTSINSERRTPNHTTFRDSPPQRKRLPQEKENSQILKASSSFFTLNEHAKSLNKLSTICLQKNLFCKTVNDQLQQFEEVTNRLQTQNTFQKVYQFVHNKRIGVNHLIELTHILQKQK</sequence>
<feature type="region of interest" description="Disordered" evidence="1">
    <location>
        <begin position="262"/>
        <end position="293"/>
    </location>
</feature>
<evidence type="ECO:0000313" key="2">
    <source>
        <dbReference type="EMBL" id="EAS03940.2"/>
    </source>
</evidence>
<dbReference type="KEGG" id="tet:TTHERM_00456780"/>
<name>I7LX83_TETTS</name>
<gene>
    <name evidence="2" type="ORF">TTHERM_00456780</name>
</gene>
<proteinExistence type="predicted"/>
<dbReference type="InParanoid" id="I7LX83"/>
<reference evidence="3" key="1">
    <citation type="journal article" date="2006" name="PLoS Biol.">
        <title>Macronuclear genome sequence of the ciliate Tetrahymena thermophila, a model eukaryote.</title>
        <authorList>
            <person name="Eisen J.A."/>
            <person name="Coyne R.S."/>
            <person name="Wu M."/>
            <person name="Wu D."/>
            <person name="Thiagarajan M."/>
            <person name="Wortman J.R."/>
            <person name="Badger J.H."/>
            <person name="Ren Q."/>
            <person name="Amedeo P."/>
            <person name="Jones K.M."/>
            <person name="Tallon L.J."/>
            <person name="Delcher A.L."/>
            <person name="Salzberg S.L."/>
            <person name="Silva J.C."/>
            <person name="Haas B.J."/>
            <person name="Majoros W.H."/>
            <person name="Farzad M."/>
            <person name="Carlton J.M."/>
            <person name="Smith R.K. Jr."/>
            <person name="Garg J."/>
            <person name="Pearlman R.E."/>
            <person name="Karrer K.M."/>
            <person name="Sun L."/>
            <person name="Manning G."/>
            <person name="Elde N.C."/>
            <person name="Turkewitz A.P."/>
            <person name="Asai D.J."/>
            <person name="Wilkes D.E."/>
            <person name="Wang Y."/>
            <person name="Cai H."/>
            <person name="Collins K."/>
            <person name="Stewart B.A."/>
            <person name="Lee S.R."/>
            <person name="Wilamowska K."/>
            <person name="Weinberg Z."/>
            <person name="Ruzzo W.L."/>
            <person name="Wloga D."/>
            <person name="Gaertig J."/>
            <person name="Frankel J."/>
            <person name="Tsao C.-C."/>
            <person name="Gorovsky M.A."/>
            <person name="Keeling P.J."/>
            <person name="Waller R.F."/>
            <person name="Patron N.J."/>
            <person name="Cherry J.M."/>
            <person name="Stover N.A."/>
            <person name="Krieger C.J."/>
            <person name="del Toro C."/>
            <person name="Ryder H.F."/>
            <person name="Williamson S.C."/>
            <person name="Barbeau R.A."/>
            <person name="Hamilton E.P."/>
            <person name="Orias E."/>
        </authorList>
    </citation>
    <scope>NUCLEOTIDE SEQUENCE [LARGE SCALE GENOMIC DNA]</scope>
    <source>
        <strain evidence="3">SB210</strain>
    </source>
</reference>
<dbReference type="RefSeq" id="XP_001024185.2">
    <property type="nucleotide sequence ID" value="XM_001024185.2"/>
</dbReference>
<evidence type="ECO:0000313" key="3">
    <source>
        <dbReference type="Proteomes" id="UP000009168"/>
    </source>
</evidence>
<feature type="region of interest" description="Disordered" evidence="1">
    <location>
        <begin position="485"/>
        <end position="522"/>
    </location>
</feature>
<evidence type="ECO:0000256" key="1">
    <source>
        <dbReference type="SAM" id="MobiDB-lite"/>
    </source>
</evidence>
<dbReference type="EMBL" id="GG662464">
    <property type="protein sequence ID" value="EAS03940.2"/>
    <property type="molecule type" value="Genomic_DNA"/>
</dbReference>
<accession>I7LX83</accession>
<protein>
    <submittedName>
        <fullName evidence="2">Uncharacterized protein</fullName>
    </submittedName>
</protein>
<keyword evidence="3" id="KW-1185">Reference proteome</keyword>